<dbReference type="Gene3D" id="3.40.50.1820">
    <property type="entry name" value="alpha/beta hydrolase"/>
    <property type="match status" value="1"/>
</dbReference>
<evidence type="ECO:0000313" key="5">
    <source>
        <dbReference type="EMBL" id="QDV31002.1"/>
    </source>
</evidence>
<keyword evidence="1 5" id="KW-0378">Hydrolase</keyword>
<dbReference type="EMBL" id="CP036299">
    <property type="protein sequence ID" value="QDV31002.1"/>
    <property type="molecule type" value="Genomic_DNA"/>
</dbReference>
<dbReference type="RefSeq" id="WP_246128238.1">
    <property type="nucleotide sequence ID" value="NZ_CP036299.1"/>
</dbReference>
<keyword evidence="6" id="KW-1185">Reference proteome</keyword>
<sequence precursor="true">MSITHQFFLMIAALCSISSTSLTFRAASGADYSPLTTSGKVSTETHSLVDTARSRTIPLRFYLPENIEPQPVVLFSHGLGGSCDNNRYLGEHLAGRGYVCIFMQHPGSDESVWKGRKPAEIMPAMQQAANYENLKLRCEDVKALVGALAQWNKLAGHPLKGRMDLDRIGMSGHSFGAQTTQGVLGQGNARVGNQFKVPEITGGIAYSPSIPLAGSPQEAFRRVDRPLLLMTGTKDDSPVGGQTPESRRKVYPALPETIDRYELVLEGAEHSVFSEREPRIRTLRGTGRNPNHHKVILSLTTAFWDYYLRDDDQAKKWLQGNGAKAVLEQADQWQFATRN</sequence>
<accession>A0A518GQZ5</accession>
<keyword evidence="3" id="KW-0443">Lipid metabolism</keyword>
<dbReference type="Proteomes" id="UP000315349">
    <property type="component" value="Chromosome"/>
</dbReference>
<name>A0A518GQZ5_9PLAN</name>
<evidence type="ECO:0000256" key="3">
    <source>
        <dbReference type="ARBA" id="ARBA00023098"/>
    </source>
</evidence>
<gene>
    <name evidence="5" type="ORF">Spb1_29390</name>
</gene>
<organism evidence="5 6">
    <name type="scientific">Planctopirus ephydatiae</name>
    <dbReference type="NCBI Taxonomy" id="2528019"/>
    <lineage>
        <taxon>Bacteria</taxon>
        <taxon>Pseudomonadati</taxon>
        <taxon>Planctomycetota</taxon>
        <taxon>Planctomycetia</taxon>
        <taxon>Planctomycetales</taxon>
        <taxon>Planctomycetaceae</taxon>
        <taxon>Planctopirus</taxon>
    </lineage>
</organism>
<keyword evidence="4" id="KW-0732">Signal</keyword>
<feature type="signal peptide" evidence="4">
    <location>
        <begin position="1"/>
        <end position="26"/>
    </location>
</feature>
<evidence type="ECO:0000256" key="4">
    <source>
        <dbReference type="SAM" id="SignalP"/>
    </source>
</evidence>
<dbReference type="PANTHER" id="PTHR10272">
    <property type="entry name" value="PLATELET-ACTIVATING FACTOR ACETYLHYDROLASE"/>
    <property type="match status" value="1"/>
</dbReference>
<dbReference type="SUPFAM" id="SSF53474">
    <property type="entry name" value="alpha/beta-Hydrolases"/>
    <property type="match status" value="1"/>
</dbReference>
<dbReference type="AlphaFoldDB" id="A0A518GQZ5"/>
<dbReference type="GO" id="GO:0016042">
    <property type="term" value="P:lipid catabolic process"/>
    <property type="evidence" value="ECO:0007669"/>
    <property type="project" value="UniProtKB-KW"/>
</dbReference>
<dbReference type="InterPro" id="IPR029058">
    <property type="entry name" value="AB_hydrolase_fold"/>
</dbReference>
<reference evidence="5 6" key="1">
    <citation type="submission" date="2019-02" db="EMBL/GenBank/DDBJ databases">
        <title>Deep-cultivation of Planctomycetes and their phenomic and genomic characterization uncovers novel biology.</title>
        <authorList>
            <person name="Wiegand S."/>
            <person name="Jogler M."/>
            <person name="Boedeker C."/>
            <person name="Pinto D."/>
            <person name="Vollmers J."/>
            <person name="Rivas-Marin E."/>
            <person name="Kohn T."/>
            <person name="Peeters S.H."/>
            <person name="Heuer A."/>
            <person name="Rast P."/>
            <person name="Oberbeckmann S."/>
            <person name="Bunk B."/>
            <person name="Jeske O."/>
            <person name="Meyerdierks A."/>
            <person name="Storesund J.E."/>
            <person name="Kallscheuer N."/>
            <person name="Luecker S."/>
            <person name="Lage O.M."/>
            <person name="Pohl T."/>
            <person name="Merkel B.J."/>
            <person name="Hornburger P."/>
            <person name="Mueller R.-W."/>
            <person name="Bruemmer F."/>
            <person name="Labrenz M."/>
            <person name="Spormann A.M."/>
            <person name="Op den Camp H."/>
            <person name="Overmann J."/>
            <person name="Amann R."/>
            <person name="Jetten M.S.M."/>
            <person name="Mascher T."/>
            <person name="Medema M.H."/>
            <person name="Devos D.P."/>
            <person name="Kaster A.-K."/>
            <person name="Ovreas L."/>
            <person name="Rohde M."/>
            <person name="Galperin M.Y."/>
            <person name="Jogler C."/>
        </authorList>
    </citation>
    <scope>NUCLEOTIDE SEQUENCE [LARGE SCALE GENOMIC DNA]</scope>
    <source>
        <strain evidence="5 6">Spb1</strain>
    </source>
</reference>
<evidence type="ECO:0000256" key="1">
    <source>
        <dbReference type="ARBA" id="ARBA00022801"/>
    </source>
</evidence>
<feature type="chain" id="PRO_5022217155" evidence="4">
    <location>
        <begin position="27"/>
        <end position="339"/>
    </location>
</feature>
<dbReference type="GO" id="GO:0003847">
    <property type="term" value="F:1-alkyl-2-acetylglycerophosphocholine esterase activity"/>
    <property type="evidence" value="ECO:0007669"/>
    <property type="project" value="TreeGrafter"/>
</dbReference>
<evidence type="ECO:0000256" key="2">
    <source>
        <dbReference type="ARBA" id="ARBA00022963"/>
    </source>
</evidence>
<evidence type="ECO:0000313" key="6">
    <source>
        <dbReference type="Proteomes" id="UP000315349"/>
    </source>
</evidence>
<dbReference type="PANTHER" id="PTHR10272:SF0">
    <property type="entry name" value="PLATELET-ACTIVATING FACTOR ACETYLHYDROLASE"/>
    <property type="match status" value="1"/>
</dbReference>
<proteinExistence type="predicted"/>
<dbReference type="KEGG" id="peh:Spb1_29390"/>
<keyword evidence="2" id="KW-0442">Lipid degradation</keyword>
<protein>
    <submittedName>
        <fullName evidence="5">Alpha/beta hydrolase family protein</fullName>
    </submittedName>
</protein>